<dbReference type="Pfam" id="PF23622">
    <property type="entry name" value="LRR_At1g61320_AtMIF1"/>
    <property type="match status" value="1"/>
</dbReference>
<dbReference type="InterPro" id="IPR053781">
    <property type="entry name" value="F-box_AtFBL13-like"/>
</dbReference>
<dbReference type="InterPro" id="IPR053197">
    <property type="entry name" value="F-box_SCFL_complex_component"/>
</dbReference>
<dbReference type="EMBL" id="SDAM02000167">
    <property type="protein sequence ID" value="KAH6826143.1"/>
    <property type="molecule type" value="Genomic_DNA"/>
</dbReference>
<protein>
    <recommendedName>
        <fullName evidence="1">F-box domain-containing protein</fullName>
    </recommendedName>
</protein>
<dbReference type="InterPro" id="IPR032675">
    <property type="entry name" value="LRR_dom_sf"/>
</dbReference>
<keyword evidence="3" id="KW-1185">Reference proteome</keyword>
<organism evidence="2 3">
    <name type="scientific">Perilla frutescens var. hirtella</name>
    <name type="common">Perilla citriodora</name>
    <name type="synonym">Perilla setoyensis</name>
    <dbReference type="NCBI Taxonomy" id="608512"/>
    <lineage>
        <taxon>Eukaryota</taxon>
        <taxon>Viridiplantae</taxon>
        <taxon>Streptophyta</taxon>
        <taxon>Embryophyta</taxon>
        <taxon>Tracheophyta</taxon>
        <taxon>Spermatophyta</taxon>
        <taxon>Magnoliopsida</taxon>
        <taxon>eudicotyledons</taxon>
        <taxon>Gunneridae</taxon>
        <taxon>Pentapetalae</taxon>
        <taxon>asterids</taxon>
        <taxon>lamiids</taxon>
        <taxon>Lamiales</taxon>
        <taxon>Lamiaceae</taxon>
        <taxon>Nepetoideae</taxon>
        <taxon>Elsholtzieae</taxon>
        <taxon>Perilla</taxon>
    </lineage>
</organism>
<dbReference type="Gene3D" id="3.80.10.10">
    <property type="entry name" value="Ribonuclease Inhibitor"/>
    <property type="match status" value="1"/>
</dbReference>
<dbReference type="InterPro" id="IPR055357">
    <property type="entry name" value="LRR_At1g61320_AtMIF1"/>
</dbReference>
<dbReference type="Gene3D" id="1.20.1280.50">
    <property type="match status" value="1"/>
</dbReference>
<gene>
    <name evidence="2" type="ORF">C2S53_001580</name>
</gene>
<comment type="caution">
    <text evidence="2">The sequence shown here is derived from an EMBL/GenBank/DDBJ whole genome shotgun (WGS) entry which is preliminary data.</text>
</comment>
<proteinExistence type="predicted"/>
<dbReference type="PANTHER" id="PTHR34223">
    <property type="entry name" value="OS11G0201299 PROTEIN"/>
    <property type="match status" value="1"/>
</dbReference>
<dbReference type="AlphaFoldDB" id="A0AAD4J3W2"/>
<dbReference type="InterPro" id="IPR036047">
    <property type="entry name" value="F-box-like_dom_sf"/>
</dbReference>
<dbReference type="Proteomes" id="UP001190926">
    <property type="component" value="Unassembled WGS sequence"/>
</dbReference>
<feature type="domain" description="F-box" evidence="1">
    <location>
        <begin position="24"/>
        <end position="74"/>
    </location>
</feature>
<dbReference type="CDD" id="cd22160">
    <property type="entry name" value="F-box_AtFBL13-like"/>
    <property type="match status" value="1"/>
</dbReference>
<accession>A0AAD4J3W2</accession>
<dbReference type="PANTHER" id="PTHR34223:SF51">
    <property type="entry name" value="OS06G0556300 PROTEIN"/>
    <property type="match status" value="1"/>
</dbReference>
<dbReference type="SMART" id="SM00256">
    <property type="entry name" value="FBOX"/>
    <property type="match status" value="1"/>
</dbReference>
<reference evidence="2 3" key="1">
    <citation type="journal article" date="2021" name="Nat. Commun.">
        <title>Incipient diploidization of the medicinal plant Perilla within 10,000 years.</title>
        <authorList>
            <person name="Zhang Y."/>
            <person name="Shen Q."/>
            <person name="Leng L."/>
            <person name="Zhang D."/>
            <person name="Chen S."/>
            <person name="Shi Y."/>
            <person name="Ning Z."/>
            <person name="Chen S."/>
        </authorList>
    </citation>
    <scope>NUCLEOTIDE SEQUENCE [LARGE SCALE GENOMIC DNA]</scope>
    <source>
        <strain evidence="3">cv. PC099</strain>
    </source>
</reference>
<dbReference type="InterPro" id="IPR001810">
    <property type="entry name" value="F-box_dom"/>
</dbReference>
<name>A0AAD4J3W2_PERFH</name>
<sequence>MSCSHKKIKWSCPVSEQILEEKSYDWLSNLPTDILYHILSFLDITEVVKTTFLSRTWRDMWDSMPCFNFNFRDFCDQEHCLALSYDECLSKFWAFVKWTFIMKNSSPICKLQFSCDYFDGYQLELLFSLCAMGKVQELELIAGYEIEQCPLNWLVPKRVAAFTENISSLVKLQSFTVFGNLKTLHLVGVQFPDAYIAEKVFSDCGVLENLSLEYCCFMMIKFLNIYANKLRKLNFENLGPGWWGYKCIFEGRLKLHTPNLVSFSYIGPVIQLCEFSDMLFLKHASIIVHCNATVLSPELGAMGLGIHHVEELSVSAAVILYFSPAFGRPGRNFHPFGNLRCLKLDLECTAVHIEGLINLLQLSPNLEVLRIELFQGWIISGWESREMDVQFLSHNLKEIEIGASHEVLNSVELIKFFLQNGKSLERIKFVQKYKKVNPEKFYALHEVQLASEAVSVYVTSISASGKREFFEFIYGKCGVSVQTKTSKMKIRIRRSMRLAGKKAGGSS</sequence>
<dbReference type="PROSITE" id="PS50181">
    <property type="entry name" value="FBOX"/>
    <property type="match status" value="1"/>
</dbReference>
<evidence type="ECO:0000259" key="1">
    <source>
        <dbReference type="PROSITE" id="PS50181"/>
    </source>
</evidence>
<dbReference type="Pfam" id="PF00646">
    <property type="entry name" value="F-box"/>
    <property type="match status" value="1"/>
</dbReference>
<dbReference type="SUPFAM" id="SSF81383">
    <property type="entry name" value="F-box domain"/>
    <property type="match status" value="1"/>
</dbReference>
<evidence type="ECO:0000313" key="2">
    <source>
        <dbReference type="EMBL" id="KAH6826143.1"/>
    </source>
</evidence>
<dbReference type="SUPFAM" id="SSF52047">
    <property type="entry name" value="RNI-like"/>
    <property type="match status" value="1"/>
</dbReference>
<evidence type="ECO:0000313" key="3">
    <source>
        <dbReference type="Proteomes" id="UP001190926"/>
    </source>
</evidence>